<organism evidence="7 8">
    <name type="scientific">Saprospira grandis (strain Lewin)</name>
    <dbReference type="NCBI Taxonomy" id="984262"/>
    <lineage>
        <taxon>Bacteria</taxon>
        <taxon>Pseudomonadati</taxon>
        <taxon>Bacteroidota</taxon>
        <taxon>Saprospiria</taxon>
        <taxon>Saprospirales</taxon>
        <taxon>Saprospiraceae</taxon>
        <taxon>Saprospira</taxon>
    </lineage>
</organism>
<feature type="domain" description="TRAM" evidence="6">
    <location>
        <begin position="23"/>
        <end position="85"/>
    </location>
</feature>
<dbReference type="HOGENOM" id="CLU_014689_7_1_10"/>
<dbReference type="NCBIfam" id="TIGR00479">
    <property type="entry name" value="rumA"/>
    <property type="match status" value="1"/>
</dbReference>
<dbReference type="Proteomes" id="UP000007519">
    <property type="component" value="Chromosome"/>
</dbReference>
<dbReference type="EMBL" id="CP002831">
    <property type="protein sequence ID" value="AFC23441.1"/>
    <property type="molecule type" value="Genomic_DNA"/>
</dbReference>
<evidence type="ECO:0000259" key="6">
    <source>
        <dbReference type="PROSITE" id="PS50926"/>
    </source>
</evidence>
<dbReference type="PANTHER" id="PTHR11061:SF30">
    <property type="entry name" value="TRNA (URACIL(54)-C(5))-METHYLTRANSFERASE"/>
    <property type="match status" value="1"/>
</dbReference>
<name>H6L1A0_SAPGL</name>
<protein>
    <submittedName>
        <fullName evidence="7">23S rRNA (Uracil-5-)-methyltransferase RumA</fullName>
    </submittedName>
</protein>
<dbReference type="GO" id="GO:0070041">
    <property type="term" value="F:rRNA (uridine-C5-)-methyltransferase activity"/>
    <property type="evidence" value="ECO:0007669"/>
    <property type="project" value="TreeGrafter"/>
</dbReference>
<dbReference type="Gene3D" id="3.40.50.150">
    <property type="entry name" value="Vaccinia Virus protein VP39"/>
    <property type="match status" value="1"/>
</dbReference>
<dbReference type="PROSITE" id="PS50926">
    <property type="entry name" value="TRAM"/>
    <property type="match status" value="1"/>
</dbReference>
<feature type="binding site" evidence="4">
    <location>
        <position position="360"/>
    </location>
    <ligand>
        <name>S-adenosyl-L-methionine</name>
        <dbReference type="ChEBI" id="CHEBI:59789"/>
    </ligand>
</feature>
<evidence type="ECO:0000256" key="1">
    <source>
        <dbReference type="ARBA" id="ARBA00022603"/>
    </source>
</evidence>
<dbReference type="InterPro" id="IPR002792">
    <property type="entry name" value="TRAM_dom"/>
</dbReference>
<feature type="binding site" evidence="4">
    <location>
        <position position="325"/>
    </location>
    <ligand>
        <name>S-adenosyl-L-methionine</name>
        <dbReference type="ChEBI" id="CHEBI:59789"/>
    </ligand>
</feature>
<proteinExistence type="inferred from homology"/>
<dbReference type="InterPro" id="IPR012340">
    <property type="entry name" value="NA-bd_OB-fold"/>
</dbReference>
<dbReference type="Pfam" id="PF05958">
    <property type="entry name" value="tRNA_U5-meth_tr"/>
    <property type="match status" value="1"/>
</dbReference>
<evidence type="ECO:0000256" key="3">
    <source>
        <dbReference type="ARBA" id="ARBA00022691"/>
    </source>
</evidence>
<reference evidence="7 8" key="1">
    <citation type="journal article" date="2012" name="Stand. Genomic Sci.">
        <title>Complete genome sequencing and analysis of Saprospira grandis str. Lewin, a predatory marine bacterium.</title>
        <authorList>
            <person name="Saw J.H."/>
            <person name="Yuryev A."/>
            <person name="Kanbe M."/>
            <person name="Hou S."/>
            <person name="Young A.G."/>
            <person name="Aizawa S."/>
            <person name="Alam M."/>
        </authorList>
    </citation>
    <scope>NUCLEOTIDE SEQUENCE [LARGE SCALE GENOMIC DNA]</scope>
    <source>
        <strain evidence="7 8">Lewin</strain>
    </source>
</reference>
<dbReference type="PANTHER" id="PTHR11061">
    <property type="entry name" value="RNA M5U METHYLTRANSFERASE"/>
    <property type="match status" value="1"/>
</dbReference>
<keyword evidence="8" id="KW-1185">Reference proteome</keyword>
<keyword evidence="2 4" id="KW-0808">Transferase</keyword>
<feature type="active site" description="Nucleophile" evidence="4">
    <location>
        <position position="458"/>
    </location>
</feature>
<evidence type="ECO:0000256" key="4">
    <source>
        <dbReference type="PROSITE-ProRule" id="PRU01024"/>
    </source>
</evidence>
<dbReference type="SUPFAM" id="SSF50249">
    <property type="entry name" value="Nucleic acid-binding proteins"/>
    <property type="match status" value="1"/>
</dbReference>
<dbReference type="InterPro" id="IPR029063">
    <property type="entry name" value="SAM-dependent_MTases_sf"/>
</dbReference>
<keyword evidence="1 4" id="KW-0489">Methyltransferase</keyword>
<dbReference type="GO" id="GO:0070475">
    <property type="term" value="P:rRNA base methylation"/>
    <property type="evidence" value="ECO:0007669"/>
    <property type="project" value="TreeGrafter"/>
</dbReference>
<dbReference type="PROSITE" id="PS01231">
    <property type="entry name" value="TRMA_2"/>
    <property type="match status" value="1"/>
</dbReference>
<dbReference type="Gene3D" id="2.40.50.1070">
    <property type="match status" value="1"/>
</dbReference>
<comment type="similarity">
    <text evidence="4">Belongs to the class I-like SAM-binding methyltransferase superfamily. RNA M5U methyltransferase family.</text>
</comment>
<dbReference type="PROSITE" id="PS01230">
    <property type="entry name" value="TRMA_1"/>
    <property type="match status" value="1"/>
</dbReference>
<dbReference type="PROSITE" id="PS51687">
    <property type="entry name" value="SAM_MT_RNA_M5U"/>
    <property type="match status" value="1"/>
</dbReference>
<evidence type="ECO:0000256" key="5">
    <source>
        <dbReference type="PROSITE-ProRule" id="PRU10015"/>
    </source>
</evidence>
<feature type="binding site" evidence="4">
    <location>
        <position position="431"/>
    </location>
    <ligand>
        <name>S-adenosyl-L-methionine</name>
        <dbReference type="ChEBI" id="CHEBI:59789"/>
    </ligand>
</feature>
<feature type="active site" evidence="5">
    <location>
        <position position="458"/>
    </location>
</feature>
<dbReference type="InterPro" id="IPR030390">
    <property type="entry name" value="MeTrfase_TrmA_AS"/>
</dbReference>
<accession>H6L1A0</accession>
<dbReference type="InterPro" id="IPR010280">
    <property type="entry name" value="U5_MeTrfase_fam"/>
</dbReference>
<dbReference type="InterPro" id="IPR030391">
    <property type="entry name" value="MeTrfase_TrmA_CS"/>
</dbReference>
<gene>
    <name evidence="7" type="ordered locus">SGRA_0702</name>
</gene>
<sequence length="501" mass="56462">MWPAALRACCIQIAIKKTYKTAKLKKGTTLELDIVDMAFGGKGIAKLPTENGEFIVFVNNSIPGQKVAARITKKKKRFAEAKLIKVLQPAAEETELPYQRIPGAPFAAWPIEKQRTAKEQSTLEMFKRLGEWENVEEVFEGYIASPKSWHYRNKMEYSFSSLRSELGTEEESWDFALGFKRRGQWWAVENLDADSGLFDEQLESQLFRIREFCEKTGLPAWDPAKSEGFFRFLVVRKSFAQDALLFNLVTTSKGLDQFDQAAFVDLLKDILGEDRLAGVLHSLNDEVGDAVKQLPENQKLLYGEPKVVEELLGLSFEISMQSFFQTNPACAELLYQRAIAYAEEAMAKLGQEDLWVMDLFCGTGTIAQLLSRSPKIQKIIGVDIVPEAIEDAAKNAARNNIEGIEFYAADVRKFLWEYPQFKQKIGVIVLDPPRGGIVPKALKRVIELEAPAIVYISCNPATQARDSLVLKEAGYEAVKLSLVDQFPHTSHIESVILYLKK</sequence>
<evidence type="ECO:0000313" key="8">
    <source>
        <dbReference type="Proteomes" id="UP000007519"/>
    </source>
</evidence>
<feature type="binding site" evidence="4">
    <location>
        <position position="383"/>
    </location>
    <ligand>
        <name>S-adenosyl-L-methionine</name>
        <dbReference type="ChEBI" id="CHEBI:59789"/>
    </ligand>
</feature>
<evidence type="ECO:0000256" key="2">
    <source>
        <dbReference type="ARBA" id="ARBA00022679"/>
    </source>
</evidence>
<dbReference type="STRING" id="984262.SGRA_0702"/>
<dbReference type="SUPFAM" id="SSF53335">
    <property type="entry name" value="S-adenosyl-L-methionine-dependent methyltransferases"/>
    <property type="match status" value="1"/>
</dbReference>
<dbReference type="Gene3D" id="2.40.50.140">
    <property type="entry name" value="Nucleic acid-binding proteins"/>
    <property type="match status" value="1"/>
</dbReference>
<dbReference type="AlphaFoldDB" id="H6L1A0"/>
<dbReference type="CDD" id="cd02440">
    <property type="entry name" value="AdoMet_MTases"/>
    <property type="match status" value="1"/>
</dbReference>
<dbReference type="Pfam" id="PF01938">
    <property type="entry name" value="TRAM"/>
    <property type="match status" value="1"/>
</dbReference>
<dbReference type="eggNOG" id="COG2265">
    <property type="taxonomic scope" value="Bacteria"/>
</dbReference>
<evidence type="ECO:0000313" key="7">
    <source>
        <dbReference type="EMBL" id="AFC23441.1"/>
    </source>
</evidence>
<keyword evidence="3 4" id="KW-0949">S-adenosyl-L-methionine</keyword>
<dbReference type="KEGG" id="sgn:SGRA_0702"/>